<feature type="compositionally biased region" description="Basic and acidic residues" evidence="1">
    <location>
        <begin position="10"/>
        <end position="24"/>
    </location>
</feature>
<keyword evidence="3" id="KW-1185">Reference proteome</keyword>
<organism evidence="2 3">
    <name type="scientific">Branchiostoma lanceolatum</name>
    <name type="common">Common lancelet</name>
    <name type="synonym">Amphioxus lanceolatum</name>
    <dbReference type="NCBI Taxonomy" id="7740"/>
    <lineage>
        <taxon>Eukaryota</taxon>
        <taxon>Metazoa</taxon>
        <taxon>Chordata</taxon>
        <taxon>Cephalochordata</taxon>
        <taxon>Leptocardii</taxon>
        <taxon>Amphioxiformes</taxon>
        <taxon>Branchiostomatidae</taxon>
        <taxon>Branchiostoma</taxon>
    </lineage>
</organism>
<evidence type="ECO:0000313" key="2">
    <source>
        <dbReference type="EMBL" id="CAH1262540.1"/>
    </source>
</evidence>
<gene>
    <name evidence="2" type="primary">Hypp2563</name>
    <name evidence="2" type="ORF">BLAG_LOCUS17563</name>
</gene>
<evidence type="ECO:0000256" key="1">
    <source>
        <dbReference type="SAM" id="MobiDB-lite"/>
    </source>
</evidence>
<accession>A0A8K0EQI0</accession>
<evidence type="ECO:0000313" key="3">
    <source>
        <dbReference type="Proteomes" id="UP000838412"/>
    </source>
</evidence>
<dbReference type="AlphaFoldDB" id="A0A8K0EQI0"/>
<dbReference type="Proteomes" id="UP000838412">
    <property type="component" value="Chromosome 4"/>
</dbReference>
<name>A0A8K0EQI0_BRALA</name>
<feature type="region of interest" description="Disordered" evidence="1">
    <location>
        <begin position="1"/>
        <end position="24"/>
    </location>
</feature>
<protein>
    <submittedName>
        <fullName evidence="2">Hypp2563 protein</fullName>
    </submittedName>
</protein>
<sequence length="110" mass="12723">MLMSRSSKTVPKETKMPRSTLKEDSWAPQERNCFHHSILLCRGLQAEDAHPSSKRRRNFPLQFNTSSWEATDLCTVFQQHFNLHLLDIPVPESYHFSTSTLPHAKEGQCI</sequence>
<reference evidence="2" key="1">
    <citation type="submission" date="2022-01" db="EMBL/GenBank/DDBJ databases">
        <authorList>
            <person name="Braso-Vives M."/>
        </authorList>
    </citation>
    <scope>NUCLEOTIDE SEQUENCE</scope>
</reference>
<proteinExistence type="predicted"/>
<dbReference type="EMBL" id="OV696689">
    <property type="protein sequence ID" value="CAH1262540.1"/>
    <property type="molecule type" value="Genomic_DNA"/>
</dbReference>